<keyword evidence="2" id="KW-1185">Reference proteome</keyword>
<protein>
    <submittedName>
        <fullName evidence="1">Uncharacterized protein</fullName>
    </submittedName>
</protein>
<evidence type="ECO:0000313" key="2">
    <source>
        <dbReference type="Proteomes" id="UP000324222"/>
    </source>
</evidence>
<comment type="caution">
    <text evidence="1">The sequence shown here is derived from an EMBL/GenBank/DDBJ whole genome shotgun (WGS) entry which is preliminary data.</text>
</comment>
<accession>A0A5B7K9C5</accession>
<dbReference type="AlphaFoldDB" id="A0A5B7K9C5"/>
<evidence type="ECO:0000313" key="1">
    <source>
        <dbReference type="EMBL" id="MPD03187.1"/>
    </source>
</evidence>
<name>A0A5B7K9C5_PORTR</name>
<proteinExistence type="predicted"/>
<dbReference type="EMBL" id="VSRR010135078">
    <property type="protein sequence ID" value="MPD03187.1"/>
    <property type="molecule type" value="Genomic_DNA"/>
</dbReference>
<reference evidence="1 2" key="1">
    <citation type="submission" date="2019-05" db="EMBL/GenBank/DDBJ databases">
        <title>Another draft genome of Portunus trituberculatus and its Hox gene families provides insights of decapod evolution.</title>
        <authorList>
            <person name="Jeong J.-H."/>
            <person name="Song I."/>
            <person name="Kim S."/>
            <person name="Choi T."/>
            <person name="Kim D."/>
            <person name="Ryu S."/>
            <person name="Kim W."/>
        </authorList>
    </citation>
    <scope>NUCLEOTIDE SEQUENCE [LARGE SCALE GENOMIC DNA]</scope>
    <source>
        <tissue evidence="1">Muscle</tissue>
    </source>
</reference>
<organism evidence="1 2">
    <name type="scientific">Portunus trituberculatus</name>
    <name type="common">Swimming crab</name>
    <name type="synonym">Neptunus trituberculatus</name>
    <dbReference type="NCBI Taxonomy" id="210409"/>
    <lineage>
        <taxon>Eukaryota</taxon>
        <taxon>Metazoa</taxon>
        <taxon>Ecdysozoa</taxon>
        <taxon>Arthropoda</taxon>
        <taxon>Crustacea</taxon>
        <taxon>Multicrustacea</taxon>
        <taxon>Malacostraca</taxon>
        <taxon>Eumalacostraca</taxon>
        <taxon>Eucarida</taxon>
        <taxon>Decapoda</taxon>
        <taxon>Pleocyemata</taxon>
        <taxon>Brachyura</taxon>
        <taxon>Eubrachyura</taxon>
        <taxon>Portunoidea</taxon>
        <taxon>Portunidae</taxon>
        <taxon>Portuninae</taxon>
        <taxon>Portunus</taxon>
    </lineage>
</organism>
<gene>
    <name evidence="1" type="ORF">E2C01_098812</name>
</gene>
<sequence length="95" mass="10283">MLTSAVGLKGHLKLPPVGVILVKGENCITPYTWPALPSLPHTFPASSPHLSKPFIPANTPLTLSFPLHLPHFTLIVTPTEPPLPKNTFNDTFIPT</sequence>
<dbReference type="Proteomes" id="UP000324222">
    <property type="component" value="Unassembled WGS sequence"/>
</dbReference>